<reference evidence="2" key="1">
    <citation type="journal article" date="2020" name="Nature">
        <title>Giant virus diversity and host interactions through global metagenomics.</title>
        <authorList>
            <person name="Schulz F."/>
            <person name="Roux S."/>
            <person name="Paez-Espino D."/>
            <person name="Jungbluth S."/>
            <person name="Walsh D.A."/>
            <person name="Denef V.J."/>
            <person name="McMahon K.D."/>
            <person name="Konstantinidis K.T."/>
            <person name="Eloe-Fadrosh E.A."/>
            <person name="Kyrpides N.C."/>
            <person name="Woyke T."/>
        </authorList>
    </citation>
    <scope>NUCLEOTIDE SEQUENCE</scope>
    <source>
        <strain evidence="2">GVMAG-M-3300023174-102</strain>
    </source>
</reference>
<name>A0A6C0CZT5_9ZZZZ</name>
<organism evidence="2">
    <name type="scientific">viral metagenome</name>
    <dbReference type="NCBI Taxonomy" id="1070528"/>
    <lineage>
        <taxon>unclassified sequences</taxon>
        <taxon>metagenomes</taxon>
        <taxon>organismal metagenomes</taxon>
    </lineage>
</organism>
<feature type="region of interest" description="Disordered" evidence="1">
    <location>
        <begin position="1"/>
        <end position="125"/>
    </location>
</feature>
<evidence type="ECO:0000256" key="1">
    <source>
        <dbReference type="SAM" id="MobiDB-lite"/>
    </source>
</evidence>
<feature type="compositionally biased region" description="Basic residues" evidence="1">
    <location>
        <begin position="1"/>
        <end position="24"/>
    </location>
</feature>
<dbReference type="InterPro" id="IPR009030">
    <property type="entry name" value="Growth_fac_rcpt_cys_sf"/>
</dbReference>
<proteinExistence type="predicted"/>
<dbReference type="AlphaFoldDB" id="A0A6C0CZT5"/>
<protein>
    <submittedName>
        <fullName evidence="2">Uncharacterized protein</fullName>
    </submittedName>
</protein>
<dbReference type="SUPFAM" id="SSF57184">
    <property type="entry name" value="Growth factor receptor domain"/>
    <property type="match status" value="1"/>
</dbReference>
<dbReference type="EMBL" id="MN739514">
    <property type="protein sequence ID" value="QHT09682.1"/>
    <property type="molecule type" value="Genomic_DNA"/>
</dbReference>
<evidence type="ECO:0000313" key="2">
    <source>
        <dbReference type="EMBL" id="QHT09682.1"/>
    </source>
</evidence>
<sequence>MSRRVTKKKSRKKSRIISRRRRSQSRCPPGKVRNPSTGRCIKDKRSMRRRRSQSRCPPGKVRNPSTGRCIKDKRSMRRRRSQSRCPPGKVRNPSSGRCIKDKRSMRRRRSQSRCPPGKVRNPSSGRCIKDKTIVVLKPKCKNSNTYIYQYDADTLDEKDLIKIDGYCFSISEIIEWIDSGTFNNINPHDLNKTKLFKNFKNISNTELRKKLENWLQQKIQADLNIANYMINNKRDILLYIGYSGITCLYDNASSHEKNDSGTFEESIEVLGKLSNYMRDDDIIANLKISENYTLKNLINDANSGNTCIHGIGFFLLELFFDLISKIQNTNKNVKILSIEDFVKLNFFLVKDKRKNIVLFKIDNRLVHDSNSVYYRTNFDFLYKIPNIESLVTPIDEIDNIISSIFTRQCQNTPELVTNDSVENWKDIPIWRRIKTSDSYCFDLLFLIKILGINLDNSIAANPYPIYPKNIFTNKRLTNIDLLNIKRRIINNNIDIYNGSLKLFLNSPELWSEDDNYINSNTWRERVIRLFETKLRFIRYFDKMDIDNDGNRIAIIAGFWDDKNTPTDVIETYCLRYLDTLNINFVSNLSHKTVPYYNISLNISPKIDNSNTNLFF</sequence>
<accession>A0A6C0CZT5</accession>